<dbReference type="KEGG" id="phu:Phum_PHUM441300"/>
<feature type="compositionally biased region" description="Low complexity" evidence="1">
    <location>
        <begin position="80"/>
        <end position="89"/>
    </location>
</feature>
<name>E0VU11_PEDHC</name>
<feature type="compositionally biased region" description="Polar residues" evidence="1">
    <location>
        <begin position="193"/>
        <end position="203"/>
    </location>
</feature>
<reference evidence="2" key="1">
    <citation type="submission" date="2007-04" db="EMBL/GenBank/DDBJ databases">
        <title>Annotation of Pediculus humanus corporis strain USDA.</title>
        <authorList>
            <person name="Kirkness E."/>
            <person name="Hannick L."/>
            <person name="Hass B."/>
            <person name="Bruggner R."/>
            <person name="Lawson D."/>
            <person name="Bidwell S."/>
            <person name="Joardar V."/>
            <person name="Caler E."/>
            <person name="Walenz B."/>
            <person name="Inman J."/>
            <person name="Schobel S."/>
            <person name="Galinsky K."/>
            <person name="Amedeo P."/>
            <person name="Strausberg R."/>
        </authorList>
    </citation>
    <scope>NUCLEOTIDE SEQUENCE</scope>
    <source>
        <strain evidence="2">USDA</strain>
    </source>
</reference>
<feature type="compositionally biased region" description="Polar residues" evidence="1">
    <location>
        <begin position="479"/>
        <end position="489"/>
    </location>
</feature>
<evidence type="ECO:0000256" key="1">
    <source>
        <dbReference type="SAM" id="MobiDB-lite"/>
    </source>
</evidence>
<gene>
    <name evidence="3" type="primary">8230898</name>
    <name evidence="2" type="ORF">Phum_PHUM441300</name>
</gene>
<feature type="compositionally biased region" description="Polar residues" evidence="1">
    <location>
        <begin position="122"/>
        <end position="137"/>
    </location>
</feature>
<feature type="region of interest" description="Disordered" evidence="1">
    <location>
        <begin position="122"/>
        <end position="254"/>
    </location>
</feature>
<feature type="region of interest" description="Disordered" evidence="1">
    <location>
        <begin position="1027"/>
        <end position="1096"/>
    </location>
</feature>
<dbReference type="HOGENOM" id="CLU_258790_0_0_1"/>
<feature type="compositionally biased region" description="Polar residues" evidence="1">
    <location>
        <begin position="433"/>
        <end position="444"/>
    </location>
</feature>
<feature type="region of interest" description="Disordered" evidence="1">
    <location>
        <begin position="528"/>
        <end position="567"/>
    </location>
</feature>
<feature type="region of interest" description="Disordered" evidence="1">
    <location>
        <begin position="1323"/>
        <end position="1357"/>
    </location>
</feature>
<feature type="compositionally biased region" description="Polar residues" evidence="1">
    <location>
        <begin position="244"/>
        <end position="254"/>
    </location>
</feature>
<feature type="region of interest" description="Disordered" evidence="1">
    <location>
        <begin position="423"/>
        <end position="444"/>
    </location>
</feature>
<accession>E0VU11</accession>
<reference evidence="2" key="2">
    <citation type="submission" date="2007-04" db="EMBL/GenBank/DDBJ databases">
        <title>The genome of the human body louse.</title>
        <authorList>
            <consortium name="The Human Body Louse Genome Consortium"/>
            <person name="Kirkness E."/>
            <person name="Walenz B."/>
            <person name="Hass B."/>
            <person name="Bruggner R."/>
            <person name="Strausberg R."/>
        </authorList>
    </citation>
    <scope>NUCLEOTIDE SEQUENCE</scope>
    <source>
        <strain evidence="2">USDA</strain>
    </source>
</reference>
<dbReference type="RefSeq" id="XP_002429605.1">
    <property type="nucleotide sequence ID" value="XM_002429560.1"/>
</dbReference>
<feature type="compositionally biased region" description="Low complexity" evidence="1">
    <location>
        <begin position="1330"/>
        <end position="1350"/>
    </location>
</feature>
<dbReference type="EMBL" id="DS235777">
    <property type="protein sequence ID" value="EEB16867.1"/>
    <property type="molecule type" value="Genomic_DNA"/>
</dbReference>
<feature type="compositionally biased region" description="Polar residues" evidence="1">
    <location>
        <begin position="1070"/>
        <end position="1096"/>
    </location>
</feature>
<feature type="region of interest" description="Disordered" evidence="1">
    <location>
        <begin position="78"/>
        <end position="106"/>
    </location>
</feature>
<dbReference type="InParanoid" id="E0VU11"/>
<feature type="region of interest" description="Disordered" evidence="1">
    <location>
        <begin position="665"/>
        <end position="713"/>
    </location>
</feature>
<feature type="region of interest" description="Disordered" evidence="1">
    <location>
        <begin position="464"/>
        <end position="493"/>
    </location>
</feature>
<evidence type="ECO:0000313" key="2">
    <source>
        <dbReference type="EMBL" id="EEB16867.1"/>
    </source>
</evidence>
<feature type="compositionally biased region" description="Low complexity" evidence="1">
    <location>
        <begin position="539"/>
        <end position="556"/>
    </location>
</feature>
<feature type="region of interest" description="Disordered" evidence="1">
    <location>
        <begin position="1134"/>
        <end position="1159"/>
    </location>
</feature>
<feature type="compositionally biased region" description="Polar residues" evidence="1">
    <location>
        <begin position="688"/>
        <end position="698"/>
    </location>
</feature>
<feature type="compositionally biased region" description="Basic residues" evidence="1">
    <location>
        <begin position="899"/>
        <end position="910"/>
    </location>
</feature>
<sequence>MLLCDPVLYVSSGARRLQPGSTCSFSSIGSTLCSSTAISATSFRFSVIGCSFGTIFDFAAMSSSSVLGSSTMVQHQRTNSISLSPCSESSEPRNGPSSNVPIVHQRTKSCPVSESSVVVGFLSSQTSPPEPQKNSNPLCPVHRDRNSSQSSIDFAHSHSGEGSDLRRSSVSGRRTSSNVVKSSIAGTRERSDSMPSRNRTTSEGGHHVTAGILPYPTRIPYHGSRPHSMHSRGLSHSPPAASGPCSTDSAGSSVSIDEGELDLIGTATSPRYGHSSTPDEPAIIEENTNDYCHWAQENGESRKVDDYVTMERPAPSLSLAIHSGGVQRKISAPASLKSNSPLHSFIDICSPCGSSPLETGNYLPMSPGESGRRLTVTGPPYPSNHSRDSSLAEETVDDYVPMAPNPTDDGYVDMEPLSGHRLQSEDCHHSDMSPGSSCSFTSGTPSTDLRFSEYHLEKVSSYLTPSEEDELSLTDRPSRTYSFGSQSETTKSKGKIEILNSSDAGRVRAFSVGSKFVKPRNLTKESHKLPLRSHFLPQSTKSSSAPLLSSSWSGTSRHNQSSNDPMADLMEIDFTENKKKKKNNSSKFRVTPVMESSQLCMDMKSSLNTVTSSADSGYMDMSSKSPSGGFSNSKTQNGSDYCSISPPSVISGSPRTQGFNALFGKSPPKPLNSHFGRSPPKFSPLTGFDNNNSSSNKPFLSPTELNRSEPKNTRLTKPAIVSSSTLKTIGEKPDVKPQKFPTTSSANLNMYALFNKIHGAGTPAKQSGGFKDLRAYNSENIQGKDEQNYMEMGGRSMKKFVRANSDRDVISGKEVLNRSLPEGYVEMSCGGKLTRKLSGDNFVTSHSFDDYMPMTGGSQPIAIKGSSLINSTSKGRTPPKVPTSFLGLGNAGPFGTNRRNSRRKSRKKHERRESKENVIITPTGSNSAIFPMSLSSPTSPKKITKSLKELKEKLNSTNSPCESTETSPMEESLHAELSPNDEDSLYEEMTPGVELEERCFLDTIVDSVQDTVEDASKLSGSLNRLLRISNDEGPSSNYMNFSPRSRLSDDNSGDYACMKPGEFSMDKSSPRNSNNSLGDSNSISNRKSDESTANITSNEASYGVPYSATANISDNKSDIAQKLTCLPHERGDGLHIPRLASSQVSQPKTVGKNKSQEEKMDALHSRLNLTSNVGDNSRICGSIASVSDSSAYGGDSTDRKTNSLKMAENHASVTRQVSSSSSSSTEVISVKEASSPAVPTTSSLPPCVGGASRPSSTSSEKDITYASLDLGPSGSESEDTGRSPRNLRTQSSVASDSMSCCSNPSVPSESCFNYVKIDFEKSGSLRTPESSSSTTTTTAATTSSSTSSSSFSKKLHY</sequence>
<feature type="region of interest" description="Disordered" evidence="1">
    <location>
        <begin position="869"/>
        <end position="917"/>
    </location>
</feature>
<dbReference type="CTD" id="8230898"/>
<feature type="region of interest" description="Disordered" evidence="1">
    <location>
        <begin position="1209"/>
        <end position="1309"/>
    </location>
</feature>
<feature type="compositionally biased region" description="Polar residues" evidence="1">
    <location>
        <begin position="959"/>
        <end position="969"/>
    </location>
</feature>
<keyword evidence="4" id="KW-1185">Reference proteome</keyword>
<dbReference type="VEuPathDB" id="VectorBase:PHUM441300"/>
<dbReference type="GeneID" id="8230898"/>
<dbReference type="OrthoDB" id="946068at2759"/>
<proteinExistence type="predicted"/>
<feature type="compositionally biased region" description="Basic and acidic residues" evidence="1">
    <location>
        <begin position="155"/>
        <end position="167"/>
    </location>
</feature>
<evidence type="ECO:0000313" key="3">
    <source>
        <dbReference type="EnsemblMetazoa" id="PHUM441300-PA"/>
    </source>
</evidence>
<feature type="compositionally biased region" description="Low complexity" evidence="1">
    <location>
        <begin position="168"/>
        <end position="180"/>
    </location>
</feature>
<feature type="region of interest" description="Disordered" evidence="1">
    <location>
        <begin position="952"/>
        <end position="971"/>
    </location>
</feature>
<feature type="compositionally biased region" description="Low complexity" evidence="1">
    <location>
        <begin position="622"/>
        <end position="634"/>
    </location>
</feature>
<dbReference type="EMBL" id="AAZO01005385">
    <property type="status" value="NOT_ANNOTATED_CDS"/>
    <property type="molecule type" value="Genomic_DNA"/>
</dbReference>
<protein>
    <submittedName>
        <fullName evidence="2 3">Uncharacterized protein</fullName>
    </submittedName>
</protein>
<reference evidence="3" key="3">
    <citation type="submission" date="2020-05" db="UniProtKB">
        <authorList>
            <consortium name="EnsemblMetazoa"/>
        </authorList>
    </citation>
    <scope>IDENTIFICATION</scope>
    <source>
        <strain evidence="3">USDA</strain>
    </source>
</reference>
<dbReference type="Proteomes" id="UP000009046">
    <property type="component" value="Unassembled WGS sequence"/>
</dbReference>
<dbReference type="eggNOG" id="ENOG502QUNU">
    <property type="taxonomic scope" value="Eukaryota"/>
</dbReference>
<feature type="compositionally biased region" description="Low complexity" evidence="1">
    <location>
        <begin position="1291"/>
        <end position="1302"/>
    </location>
</feature>
<feature type="compositionally biased region" description="Polar residues" evidence="1">
    <location>
        <begin position="1032"/>
        <end position="1045"/>
    </location>
</feature>
<evidence type="ECO:0000313" key="4">
    <source>
        <dbReference type="Proteomes" id="UP000009046"/>
    </source>
</evidence>
<organism>
    <name type="scientific">Pediculus humanus subsp. corporis</name>
    <name type="common">Body louse</name>
    <dbReference type="NCBI Taxonomy" id="121224"/>
    <lineage>
        <taxon>Eukaryota</taxon>
        <taxon>Metazoa</taxon>
        <taxon>Ecdysozoa</taxon>
        <taxon>Arthropoda</taxon>
        <taxon>Hexapoda</taxon>
        <taxon>Insecta</taxon>
        <taxon>Pterygota</taxon>
        <taxon>Neoptera</taxon>
        <taxon>Paraneoptera</taxon>
        <taxon>Psocodea</taxon>
        <taxon>Troctomorpha</taxon>
        <taxon>Phthiraptera</taxon>
        <taxon>Anoplura</taxon>
        <taxon>Pediculidae</taxon>
        <taxon>Pediculus</taxon>
    </lineage>
</organism>
<feature type="region of interest" description="Disordered" evidence="1">
    <location>
        <begin position="617"/>
        <end position="638"/>
    </location>
</feature>
<dbReference type="EnsemblMetazoa" id="PHUM441300-RA">
    <property type="protein sequence ID" value="PHUM441300-PA"/>
    <property type="gene ID" value="PHUM441300"/>
</dbReference>
<dbReference type="STRING" id="121224.E0VU11"/>